<dbReference type="InterPro" id="IPR012340">
    <property type="entry name" value="NA-bd_OB-fold"/>
</dbReference>
<dbReference type="Pfam" id="PF17876">
    <property type="entry name" value="CSD2"/>
    <property type="match status" value="1"/>
</dbReference>
<dbReference type="PROSITE" id="PS50126">
    <property type="entry name" value="S1"/>
    <property type="match status" value="1"/>
</dbReference>
<dbReference type="GO" id="GO:0008859">
    <property type="term" value="F:exoribonuclease II activity"/>
    <property type="evidence" value="ECO:0007669"/>
    <property type="project" value="UniProtKB-EC"/>
</dbReference>
<evidence type="ECO:0000256" key="5">
    <source>
        <dbReference type="ARBA" id="ARBA00022722"/>
    </source>
</evidence>
<dbReference type="GO" id="GO:0005829">
    <property type="term" value="C:cytosol"/>
    <property type="evidence" value="ECO:0007669"/>
    <property type="project" value="TreeGrafter"/>
</dbReference>
<name>A0A0C5W0T0_9GAMM</name>
<dbReference type="NCBIfam" id="TIGR00358">
    <property type="entry name" value="3_prime_RNase"/>
    <property type="match status" value="1"/>
</dbReference>
<gene>
    <name evidence="10" type="ORF">YC6258_04240</name>
</gene>
<dbReference type="InterPro" id="IPR013223">
    <property type="entry name" value="RNase_B_OB_dom"/>
</dbReference>
<evidence type="ECO:0000313" key="10">
    <source>
        <dbReference type="EMBL" id="AJQ96274.1"/>
    </source>
</evidence>
<evidence type="ECO:0000256" key="1">
    <source>
        <dbReference type="ARBA" id="ARBA00001849"/>
    </source>
</evidence>
<dbReference type="EMBL" id="CP007142">
    <property type="protein sequence ID" value="AJQ96274.1"/>
    <property type="molecule type" value="Genomic_DNA"/>
</dbReference>
<protein>
    <recommendedName>
        <fullName evidence="3">exoribonuclease II</fullName>
        <ecNumber evidence="3">3.1.13.1</ecNumber>
    </recommendedName>
</protein>
<dbReference type="Proteomes" id="UP000032266">
    <property type="component" value="Chromosome"/>
</dbReference>
<dbReference type="EC" id="3.1.13.1" evidence="3"/>
<sequence>MLDANALAALKQLKSDIRESKQLYTGVVKGSSNRFSFVIRDTDQVEFFLPPQEMDKVLPGDHIEFELAKGEKDREFAVVTKLKHSSMDLFVGRYEVKGQAHLVQPDDLMINKAFFIPPKDRKGNNQDFVACKVTRHPYPDGKAQAKILKVIGNKGSAFIEHEFVKARFGLSSEFPLAISQQTDQLDANLIARIKDQRVDETTTPFVTIDSAETRDMDDAVWAGTNDDGFELKVAIADPTPWFKEHSDIDREAFIRATSTYLPGQTITMLPTKLSHNLCSLVPGYDRLSLVATIKLDHEGHVLDYQFSSAVIHSHAKLDYQEVTDFLEQDKNLGQPENICQSLKTLAMVHRKLNQQRTQQALVMDDRPDYRFNLDENGKLLSISREDRILAQSIIEECMLLVNRLAADYLNQHSAGLFINQEGIRKEKREEFRQLLQKHCADVTEIDVDTLQGFIQIAKTLSSQHPYIREISTRLYGRSEISPNCNGHFAQGFNSYTTITSPIRKYLDLFNHRRMQEILSGQPCKAMPVEKLESLKQSLLNSRGASQQVEAWLVCSYMENFEGIEFDAEVNYINGIGLGVRLTHNGVDGFVDFRNQKIKSEFNAELMSHTVGGMEIRLGQAVRVELDGINNERKQVQFKCLDLPDA</sequence>
<dbReference type="InterPro" id="IPR040476">
    <property type="entry name" value="CSD2"/>
</dbReference>
<keyword evidence="11" id="KW-1185">Reference proteome</keyword>
<keyword evidence="4" id="KW-0963">Cytoplasm</keyword>
<dbReference type="InterPro" id="IPR003029">
    <property type="entry name" value="S1_domain"/>
</dbReference>
<accession>A0A0C5W0T0</accession>
<comment type="subcellular location">
    <subcellularLocation>
        <location evidence="2">Cytoplasm</location>
    </subcellularLocation>
</comment>
<dbReference type="SMART" id="SM00357">
    <property type="entry name" value="CSP"/>
    <property type="match status" value="1"/>
</dbReference>
<dbReference type="RefSeq" id="WP_044618323.1">
    <property type="nucleotide sequence ID" value="NZ_CP007142.1"/>
</dbReference>
<keyword evidence="6" id="KW-0378">Hydrolase</keyword>
<evidence type="ECO:0000256" key="4">
    <source>
        <dbReference type="ARBA" id="ARBA00022490"/>
    </source>
</evidence>
<dbReference type="GO" id="GO:0003723">
    <property type="term" value="F:RNA binding"/>
    <property type="evidence" value="ECO:0007669"/>
    <property type="project" value="UniProtKB-KW"/>
</dbReference>
<keyword evidence="8" id="KW-0694">RNA-binding</keyword>
<dbReference type="InterPro" id="IPR001900">
    <property type="entry name" value="RNase_II/R"/>
</dbReference>
<evidence type="ECO:0000256" key="6">
    <source>
        <dbReference type="ARBA" id="ARBA00022801"/>
    </source>
</evidence>
<evidence type="ECO:0000256" key="3">
    <source>
        <dbReference type="ARBA" id="ARBA00012163"/>
    </source>
</evidence>
<dbReference type="SMART" id="SM00955">
    <property type="entry name" value="RNB"/>
    <property type="match status" value="1"/>
</dbReference>
<evidence type="ECO:0000256" key="8">
    <source>
        <dbReference type="ARBA" id="ARBA00022884"/>
    </source>
</evidence>
<evidence type="ECO:0000259" key="9">
    <source>
        <dbReference type="PROSITE" id="PS50126"/>
    </source>
</evidence>
<dbReference type="InterPro" id="IPR011129">
    <property type="entry name" value="CSD"/>
</dbReference>
<reference evidence="10 11" key="1">
    <citation type="submission" date="2014-01" db="EMBL/GenBank/DDBJ databases">
        <title>Full genme sequencing of cellulolytic bacterium Gynuella sunshinyii YC6258T gen. nov., sp. nov.</title>
        <authorList>
            <person name="Khan H."/>
            <person name="Chung E.J."/>
            <person name="Chung Y.R."/>
        </authorList>
    </citation>
    <scope>NUCLEOTIDE SEQUENCE [LARGE SCALE GENOMIC DNA]</scope>
    <source>
        <strain evidence="10 11">YC6258</strain>
    </source>
</reference>
<comment type="catalytic activity">
    <reaction evidence="1">
        <text>Exonucleolytic cleavage in the 3'- to 5'-direction to yield nucleoside 5'-phosphates.</text>
        <dbReference type="EC" id="3.1.13.1"/>
    </reaction>
</comment>
<dbReference type="PANTHER" id="PTHR23355">
    <property type="entry name" value="RIBONUCLEASE"/>
    <property type="match status" value="1"/>
</dbReference>
<organism evidence="10 11">
    <name type="scientific">Gynuella sunshinyii YC6258</name>
    <dbReference type="NCBI Taxonomy" id="1445510"/>
    <lineage>
        <taxon>Bacteria</taxon>
        <taxon>Pseudomonadati</taxon>
        <taxon>Pseudomonadota</taxon>
        <taxon>Gammaproteobacteria</taxon>
        <taxon>Oceanospirillales</taxon>
        <taxon>Saccharospirillaceae</taxon>
        <taxon>Gynuella</taxon>
    </lineage>
</organism>
<evidence type="ECO:0000256" key="7">
    <source>
        <dbReference type="ARBA" id="ARBA00022839"/>
    </source>
</evidence>
<dbReference type="GO" id="GO:0006402">
    <property type="term" value="P:mRNA catabolic process"/>
    <property type="evidence" value="ECO:0007669"/>
    <property type="project" value="TreeGrafter"/>
</dbReference>
<dbReference type="OrthoDB" id="9764149at2"/>
<keyword evidence="5" id="KW-0540">Nuclease</keyword>
<evidence type="ECO:0000313" key="11">
    <source>
        <dbReference type="Proteomes" id="UP000032266"/>
    </source>
</evidence>
<dbReference type="Pfam" id="PF08206">
    <property type="entry name" value="OB_RNB"/>
    <property type="match status" value="1"/>
</dbReference>
<dbReference type="InterPro" id="IPR004476">
    <property type="entry name" value="RNase_II/RNase_R"/>
</dbReference>
<dbReference type="AlphaFoldDB" id="A0A0C5W0T0"/>
<dbReference type="InterPro" id="IPR050180">
    <property type="entry name" value="RNR_Ribonuclease"/>
</dbReference>
<feature type="domain" description="S1 motif" evidence="9">
    <location>
        <begin position="562"/>
        <end position="640"/>
    </location>
</feature>
<dbReference type="HOGENOM" id="CLU_002333_7_3_6"/>
<proteinExistence type="predicted"/>
<evidence type="ECO:0000256" key="2">
    <source>
        <dbReference type="ARBA" id="ARBA00004496"/>
    </source>
</evidence>
<dbReference type="Gene3D" id="2.40.50.140">
    <property type="entry name" value="Nucleic acid-binding proteins"/>
    <property type="match status" value="1"/>
</dbReference>
<dbReference type="Pfam" id="PF00773">
    <property type="entry name" value="RNB"/>
    <property type="match status" value="1"/>
</dbReference>
<dbReference type="STRING" id="1445510.YC6258_04240"/>
<dbReference type="KEGG" id="gsn:YC6258_04240"/>
<dbReference type="PANTHER" id="PTHR23355:SF37">
    <property type="entry name" value="EXORIBONUCLEASE 2"/>
    <property type="match status" value="1"/>
</dbReference>
<keyword evidence="7" id="KW-0269">Exonuclease</keyword>
<dbReference type="SUPFAM" id="SSF50249">
    <property type="entry name" value="Nucleic acid-binding proteins"/>
    <property type="match status" value="2"/>
</dbReference>